<gene>
    <name evidence="1" type="ORF">QAD02_001095</name>
</gene>
<organism evidence="1 2">
    <name type="scientific">Eretmocerus hayati</name>
    <dbReference type="NCBI Taxonomy" id="131215"/>
    <lineage>
        <taxon>Eukaryota</taxon>
        <taxon>Metazoa</taxon>
        <taxon>Ecdysozoa</taxon>
        <taxon>Arthropoda</taxon>
        <taxon>Hexapoda</taxon>
        <taxon>Insecta</taxon>
        <taxon>Pterygota</taxon>
        <taxon>Neoptera</taxon>
        <taxon>Endopterygota</taxon>
        <taxon>Hymenoptera</taxon>
        <taxon>Apocrita</taxon>
        <taxon>Proctotrupomorpha</taxon>
        <taxon>Chalcidoidea</taxon>
        <taxon>Aphelinidae</taxon>
        <taxon>Aphelininae</taxon>
        <taxon>Eretmocerus</taxon>
    </lineage>
</organism>
<feature type="non-terminal residue" evidence="1">
    <location>
        <position position="368"/>
    </location>
</feature>
<evidence type="ECO:0000313" key="1">
    <source>
        <dbReference type="EMBL" id="KAJ8669836.1"/>
    </source>
</evidence>
<dbReference type="EMBL" id="CM056743">
    <property type="protein sequence ID" value="KAJ8669836.1"/>
    <property type="molecule type" value="Genomic_DNA"/>
</dbReference>
<sequence length="368" mass="42666">VDRGKQNVGKNHIIGRPMKYCLQYYGFWPQRRFYIGAVIVATAMVALLPFQFAYAWKLRSDMVLMMDSLKEISKIVMIGIKFFIMWRGRRLIMDLIRDVLNDWSAGPMNREWEILAWYSRLFCSADIISYFVGTAYYYPALYINNSGTSRESKQFYLRSVCPSIFYDPPVFQIFITIQIIECVTLGVAESICESLLFALVVHTGARRSTLEGYFEALSRKCNECSNSDDRRQIMIMIVREHLYMKNLVRRINKIYSNISLFTVAFNNVIVCASGFLIITSAGSVDFYMMVGFVLLIFWIIFQAFVFCALGEYTRTNGEKIFEAACKVPWYMIEPREMKMLVMILANAQRPLMLSGGKMFSLSYNSFLQ</sequence>
<dbReference type="Proteomes" id="UP001239111">
    <property type="component" value="Chromosome 3"/>
</dbReference>
<proteinExistence type="predicted"/>
<reference evidence="1" key="1">
    <citation type="submission" date="2023-04" db="EMBL/GenBank/DDBJ databases">
        <title>A chromosome-level genome assembly of the parasitoid wasp Eretmocerus hayati.</title>
        <authorList>
            <person name="Zhong Y."/>
            <person name="Liu S."/>
            <person name="Liu Y."/>
        </authorList>
    </citation>
    <scope>NUCLEOTIDE SEQUENCE</scope>
    <source>
        <strain evidence="1">ZJU_SS_LIU_2023</strain>
    </source>
</reference>
<evidence type="ECO:0000313" key="2">
    <source>
        <dbReference type="Proteomes" id="UP001239111"/>
    </source>
</evidence>
<keyword evidence="2" id="KW-1185">Reference proteome</keyword>
<name>A0ACC2NGR1_9HYME</name>
<comment type="caution">
    <text evidence="1">The sequence shown here is derived from an EMBL/GenBank/DDBJ whole genome shotgun (WGS) entry which is preliminary data.</text>
</comment>
<feature type="non-terminal residue" evidence="1">
    <location>
        <position position="1"/>
    </location>
</feature>
<accession>A0ACC2NGR1</accession>
<protein>
    <submittedName>
        <fullName evidence="1">Uncharacterized protein</fullName>
    </submittedName>
</protein>